<dbReference type="EMBL" id="JAEUBD010000983">
    <property type="protein sequence ID" value="KAH3669946.1"/>
    <property type="molecule type" value="Genomic_DNA"/>
</dbReference>
<sequence>MDLELLKSLSILLRSESDVSVRSLTEESDEARRRFEDEDLRSGIEDTKISNAINIDAIGSMTWIPVSLMINVDKMTPTEPRVSAKICRKIPCILSLRFGACSPDSEWL</sequence>
<reference evidence="1" key="2">
    <citation type="submission" date="2021-01" db="EMBL/GenBank/DDBJ databases">
        <authorList>
            <person name="Schikora-Tamarit M.A."/>
        </authorList>
    </citation>
    <scope>NUCLEOTIDE SEQUENCE</scope>
    <source>
        <strain evidence="1">NCAIM Y.01608</strain>
    </source>
</reference>
<dbReference type="AlphaFoldDB" id="A0A9P8T8J8"/>
<organism evidence="1 2">
    <name type="scientific">Ogataea polymorpha</name>
    <dbReference type="NCBI Taxonomy" id="460523"/>
    <lineage>
        <taxon>Eukaryota</taxon>
        <taxon>Fungi</taxon>
        <taxon>Dikarya</taxon>
        <taxon>Ascomycota</taxon>
        <taxon>Saccharomycotina</taxon>
        <taxon>Pichiomycetes</taxon>
        <taxon>Pichiales</taxon>
        <taxon>Pichiaceae</taxon>
        <taxon>Ogataea</taxon>
    </lineage>
</organism>
<evidence type="ECO:0000313" key="1">
    <source>
        <dbReference type="EMBL" id="KAH3669946.1"/>
    </source>
</evidence>
<protein>
    <submittedName>
        <fullName evidence="1">Uncharacterized protein</fullName>
    </submittedName>
</protein>
<evidence type="ECO:0000313" key="2">
    <source>
        <dbReference type="Proteomes" id="UP000788993"/>
    </source>
</evidence>
<name>A0A9P8T8J8_9ASCO</name>
<dbReference type="Proteomes" id="UP000788993">
    <property type="component" value="Unassembled WGS sequence"/>
</dbReference>
<proteinExistence type="predicted"/>
<gene>
    <name evidence="1" type="ORF">OGATHE_002759</name>
</gene>
<accession>A0A9P8T8J8</accession>
<keyword evidence="2" id="KW-1185">Reference proteome</keyword>
<comment type="caution">
    <text evidence="1">The sequence shown here is derived from an EMBL/GenBank/DDBJ whole genome shotgun (WGS) entry which is preliminary data.</text>
</comment>
<reference evidence="1" key="1">
    <citation type="journal article" date="2021" name="Open Biol.">
        <title>Shared evolutionary footprints suggest mitochondrial oxidative damage underlies multiple complex I losses in fungi.</title>
        <authorList>
            <person name="Schikora-Tamarit M.A."/>
            <person name="Marcet-Houben M."/>
            <person name="Nosek J."/>
            <person name="Gabaldon T."/>
        </authorList>
    </citation>
    <scope>NUCLEOTIDE SEQUENCE</scope>
    <source>
        <strain evidence="1">NCAIM Y.01608</strain>
    </source>
</reference>